<sequence>MQGILWTGTEVLCVDDLSVEAPGPRRVAVEVDIAGLCHSDLNPVTGNIPQETPVVLGHEAVGRVVELGADVDQRWHGRRVTLTVLPSCGHCEHCRSGHEHWCRSSASRPHSPFSRHGQPVHQFVRLGAFAARTVVNESQLIPLPETLDPKVAAMLGCATVTAFGAARQQARIGPDDKVLVTGAGGVGLNAIIAARYYGARHITAYDAHESKRALALRCGADAFHTPDTAESLASIAPDNGFDVLLECTGVPALLREGFLTMGWGGRAVIVGLPTRGTELNLEVRDLFNDKALLGCRMGSVPPRRFIPELAAAVGRGELDLTPVVSTIVAPDEVNELIASLGRGEIARGYLDFRDR</sequence>
<dbReference type="InterPro" id="IPR036291">
    <property type="entry name" value="NAD(P)-bd_dom_sf"/>
</dbReference>
<proteinExistence type="inferred from homology"/>
<gene>
    <name evidence="8" type="ORF">GCM10023318_43400</name>
</gene>
<evidence type="ECO:0000313" key="9">
    <source>
        <dbReference type="Proteomes" id="UP001500603"/>
    </source>
</evidence>
<dbReference type="InterPro" id="IPR020843">
    <property type="entry name" value="ER"/>
</dbReference>
<dbReference type="EMBL" id="BAABJM010000004">
    <property type="protein sequence ID" value="GAA5061145.1"/>
    <property type="molecule type" value="Genomic_DNA"/>
</dbReference>
<keyword evidence="4 6" id="KW-0862">Zinc</keyword>
<evidence type="ECO:0000256" key="1">
    <source>
        <dbReference type="ARBA" id="ARBA00001947"/>
    </source>
</evidence>
<comment type="caution">
    <text evidence="8">The sequence shown here is derived from an EMBL/GenBank/DDBJ whole genome shotgun (WGS) entry which is preliminary data.</text>
</comment>
<dbReference type="Gene3D" id="3.40.50.720">
    <property type="entry name" value="NAD(P)-binding Rossmann-like Domain"/>
    <property type="match status" value="1"/>
</dbReference>
<feature type="domain" description="Enoyl reductase (ER)" evidence="7">
    <location>
        <begin position="8"/>
        <end position="343"/>
    </location>
</feature>
<organism evidence="8 9">
    <name type="scientific">Nocardia callitridis</name>
    <dbReference type="NCBI Taxonomy" id="648753"/>
    <lineage>
        <taxon>Bacteria</taxon>
        <taxon>Bacillati</taxon>
        <taxon>Actinomycetota</taxon>
        <taxon>Actinomycetes</taxon>
        <taxon>Mycobacteriales</taxon>
        <taxon>Nocardiaceae</taxon>
        <taxon>Nocardia</taxon>
    </lineage>
</organism>
<evidence type="ECO:0000256" key="3">
    <source>
        <dbReference type="ARBA" id="ARBA00022723"/>
    </source>
</evidence>
<protein>
    <submittedName>
        <fullName evidence="8">Zn-dependent alcohol dehydrogenase</fullName>
    </submittedName>
</protein>
<evidence type="ECO:0000256" key="6">
    <source>
        <dbReference type="RuleBase" id="RU361277"/>
    </source>
</evidence>
<dbReference type="SUPFAM" id="SSF51735">
    <property type="entry name" value="NAD(P)-binding Rossmann-fold domains"/>
    <property type="match status" value="1"/>
</dbReference>
<keyword evidence="9" id="KW-1185">Reference proteome</keyword>
<dbReference type="PANTHER" id="PTHR43350:SF17">
    <property type="entry name" value="NAD-DEPENDENT ALCOHOL DEHYDROGENASE"/>
    <property type="match status" value="1"/>
</dbReference>
<keyword evidence="5" id="KW-0560">Oxidoreductase</keyword>
<dbReference type="InterPro" id="IPR013154">
    <property type="entry name" value="ADH-like_N"/>
</dbReference>
<dbReference type="SMART" id="SM00829">
    <property type="entry name" value="PKS_ER"/>
    <property type="match status" value="1"/>
</dbReference>
<reference evidence="9" key="1">
    <citation type="journal article" date="2019" name="Int. J. Syst. Evol. Microbiol.">
        <title>The Global Catalogue of Microorganisms (GCM) 10K type strain sequencing project: providing services to taxonomists for standard genome sequencing and annotation.</title>
        <authorList>
            <consortium name="The Broad Institute Genomics Platform"/>
            <consortium name="The Broad Institute Genome Sequencing Center for Infectious Disease"/>
            <person name="Wu L."/>
            <person name="Ma J."/>
        </authorList>
    </citation>
    <scope>NUCLEOTIDE SEQUENCE [LARGE SCALE GENOMIC DNA]</scope>
    <source>
        <strain evidence="9">JCM 18298</strain>
    </source>
</reference>
<dbReference type="Pfam" id="PF08240">
    <property type="entry name" value="ADH_N"/>
    <property type="match status" value="1"/>
</dbReference>
<evidence type="ECO:0000256" key="4">
    <source>
        <dbReference type="ARBA" id="ARBA00022833"/>
    </source>
</evidence>
<comment type="similarity">
    <text evidence="2 6">Belongs to the zinc-containing alcohol dehydrogenase family.</text>
</comment>
<dbReference type="Gene3D" id="3.90.180.10">
    <property type="entry name" value="Medium-chain alcohol dehydrogenases, catalytic domain"/>
    <property type="match status" value="1"/>
</dbReference>
<evidence type="ECO:0000259" key="7">
    <source>
        <dbReference type="SMART" id="SM00829"/>
    </source>
</evidence>
<name>A0ABP9KPL4_9NOCA</name>
<evidence type="ECO:0000313" key="8">
    <source>
        <dbReference type="EMBL" id="GAA5061145.1"/>
    </source>
</evidence>
<dbReference type="SUPFAM" id="SSF50129">
    <property type="entry name" value="GroES-like"/>
    <property type="match status" value="1"/>
</dbReference>
<dbReference type="Proteomes" id="UP001500603">
    <property type="component" value="Unassembled WGS sequence"/>
</dbReference>
<accession>A0ABP9KPL4</accession>
<dbReference type="PANTHER" id="PTHR43350">
    <property type="entry name" value="NAD-DEPENDENT ALCOHOL DEHYDROGENASE"/>
    <property type="match status" value="1"/>
</dbReference>
<dbReference type="InterPro" id="IPR002328">
    <property type="entry name" value="ADH_Zn_CS"/>
</dbReference>
<dbReference type="Pfam" id="PF00107">
    <property type="entry name" value="ADH_zinc_N"/>
    <property type="match status" value="1"/>
</dbReference>
<comment type="cofactor">
    <cofactor evidence="1 6">
        <name>Zn(2+)</name>
        <dbReference type="ChEBI" id="CHEBI:29105"/>
    </cofactor>
</comment>
<dbReference type="RefSeq" id="WP_345497418.1">
    <property type="nucleotide sequence ID" value="NZ_BAABJM010000004.1"/>
</dbReference>
<dbReference type="InterPro" id="IPR013149">
    <property type="entry name" value="ADH-like_C"/>
</dbReference>
<keyword evidence="3 6" id="KW-0479">Metal-binding</keyword>
<dbReference type="PROSITE" id="PS00059">
    <property type="entry name" value="ADH_ZINC"/>
    <property type="match status" value="1"/>
</dbReference>
<dbReference type="InterPro" id="IPR011032">
    <property type="entry name" value="GroES-like_sf"/>
</dbReference>
<evidence type="ECO:0000256" key="2">
    <source>
        <dbReference type="ARBA" id="ARBA00008072"/>
    </source>
</evidence>
<evidence type="ECO:0000256" key="5">
    <source>
        <dbReference type="ARBA" id="ARBA00023002"/>
    </source>
</evidence>